<proteinExistence type="predicted"/>
<dbReference type="Pfam" id="PF02666">
    <property type="entry name" value="PS_Dcarbxylase"/>
    <property type="match status" value="1"/>
</dbReference>
<organism evidence="4 6">
    <name type="scientific">Cercospora beticola</name>
    <name type="common">Sugarbeet leaf spot fungus</name>
    <dbReference type="NCBI Taxonomy" id="122368"/>
    <lineage>
        <taxon>Eukaryota</taxon>
        <taxon>Fungi</taxon>
        <taxon>Dikarya</taxon>
        <taxon>Ascomycota</taxon>
        <taxon>Pezizomycotina</taxon>
        <taxon>Dothideomycetes</taxon>
        <taxon>Dothideomycetidae</taxon>
        <taxon>Mycosphaerellales</taxon>
        <taxon>Mycosphaerellaceae</taxon>
        <taxon>Cercospora</taxon>
    </lineage>
</organism>
<dbReference type="PANTHER" id="PTHR10067">
    <property type="entry name" value="PHOSPHATIDYLSERINE DECARBOXYLASE"/>
    <property type="match status" value="1"/>
</dbReference>
<keyword evidence="7" id="KW-1185">Reference proteome</keyword>
<keyword evidence="1" id="KW-0210">Decarboxylase</keyword>
<dbReference type="GO" id="GO:0006646">
    <property type="term" value="P:phosphatidylethanolamine biosynthetic process"/>
    <property type="evidence" value="ECO:0007669"/>
    <property type="project" value="TreeGrafter"/>
</dbReference>
<dbReference type="GO" id="GO:0004609">
    <property type="term" value="F:phosphatidylserine decarboxylase activity"/>
    <property type="evidence" value="ECO:0007669"/>
    <property type="project" value="InterPro"/>
</dbReference>
<dbReference type="AlphaFoldDB" id="A0A2G5HNQ6"/>
<evidence type="ECO:0000313" key="4">
    <source>
        <dbReference type="EMBL" id="PIA94176.1"/>
    </source>
</evidence>
<evidence type="ECO:0000259" key="3">
    <source>
        <dbReference type="Pfam" id="PF12588"/>
    </source>
</evidence>
<reference evidence="5 7" key="2">
    <citation type="submission" date="2023-09" db="EMBL/GenBank/DDBJ databases">
        <title>Complete-Gapless Cercospora beticola genome.</title>
        <authorList>
            <person name="Wyatt N.A."/>
            <person name="Spanner R.E."/>
            <person name="Bolton M.D."/>
        </authorList>
    </citation>
    <scope>NUCLEOTIDE SEQUENCE [LARGE SCALE GENOMIC DNA]</scope>
    <source>
        <strain evidence="5">Cb09-40</strain>
    </source>
</reference>
<dbReference type="Pfam" id="PF12588">
    <property type="entry name" value="PSDC"/>
    <property type="match status" value="1"/>
</dbReference>
<dbReference type="InterPro" id="IPR003817">
    <property type="entry name" value="PS_Dcarbxylase"/>
</dbReference>
<evidence type="ECO:0000313" key="6">
    <source>
        <dbReference type="Proteomes" id="UP000230605"/>
    </source>
</evidence>
<evidence type="ECO:0000313" key="5">
    <source>
        <dbReference type="EMBL" id="WPB04605.1"/>
    </source>
</evidence>
<dbReference type="Proteomes" id="UP001302367">
    <property type="component" value="Chromosome 6"/>
</dbReference>
<dbReference type="OrthoDB" id="5973539at2759"/>
<protein>
    <recommendedName>
        <fullName evidence="3">L-tryptophan decarboxylase PsiD-like domain-containing protein</fullName>
    </recommendedName>
</protein>
<gene>
    <name evidence="4" type="ORF">CB0940_08047</name>
    <name evidence="5" type="ORF">RHO25_009251</name>
</gene>
<evidence type="ECO:0000256" key="2">
    <source>
        <dbReference type="ARBA" id="ARBA00023239"/>
    </source>
</evidence>
<evidence type="ECO:0000256" key="1">
    <source>
        <dbReference type="ARBA" id="ARBA00022793"/>
    </source>
</evidence>
<keyword evidence="2" id="KW-0456">Lyase</keyword>
<name>A0A2G5HNQ6_CERBT</name>
<reference evidence="4 6" key="1">
    <citation type="submission" date="2015-10" db="EMBL/GenBank/DDBJ databases">
        <title>The cercosporin biosynthetic gene cluster was horizontally transferred to several fungal lineages and shown to be expanded in Cercospora beticola based on microsynteny with recipient genomes.</title>
        <authorList>
            <person name="De Jonge R."/>
            <person name="Ebert M.K."/>
            <person name="Suttle J.C."/>
            <person name="Jurick Ii W.M."/>
            <person name="Secor G.A."/>
            <person name="Thomma B.P."/>
            <person name="Van De Peer Y."/>
            <person name="Bolton M.D."/>
        </authorList>
    </citation>
    <scope>NUCLEOTIDE SEQUENCE [LARGE SCALE GENOMIC DNA]</scope>
    <source>
        <strain evidence="4 6">09-40</strain>
    </source>
</reference>
<feature type="domain" description="L-tryptophan decarboxylase PsiD-like" evidence="3">
    <location>
        <begin position="60"/>
        <end position="180"/>
    </location>
</feature>
<dbReference type="PANTHER" id="PTHR10067:SF9">
    <property type="entry name" value="PHOSPHATIDYLSERINE DECARBOXYLASE FAMILY PROTEIN (AFU_ORTHOLOGUE AFUA_7G01730)"/>
    <property type="match status" value="1"/>
</dbReference>
<dbReference type="GO" id="GO:0005739">
    <property type="term" value="C:mitochondrion"/>
    <property type="evidence" value="ECO:0007669"/>
    <property type="project" value="TreeGrafter"/>
</dbReference>
<evidence type="ECO:0000313" key="7">
    <source>
        <dbReference type="Proteomes" id="UP001302367"/>
    </source>
</evidence>
<dbReference type="Proteomes" id="UP000230605">
    <property type="component" value="Chromosome 6"/>
</dbReference>
<accession>A0A2G5HNQ6</accession>
<dbReference type="EMBL" id="LKMD01000104">
    <property type="protein sequence ID" value="PIA94176.1"/>
    <property type="molecule type" value="Genomic_DNA"/>
</dbReference>
<dbReference type="InterPro" id="IPR022237">
    <property type="entry name" value="PsiD-like"/>
</dbReference>
<dbReference type="EMBL" id="CP134189">
    <property type="protein sequence ID" value="WPB04605.1"/>
    <property type="molecule type" value="Genomic_DNA"/>
</dbReference>
<sequence length="448" mass="51340">MSSWLCTPLISIKFALKSRCKRKQALKVRETRFDDSSALSINEKDTDDDDEDHHDTHQLHPAVADFKNFIESRPRLHMHFRQMWQETLKPDVEGHVNVRDYDHMLELLSRYIQQPPPWSPASWKMGSSGLPFNDMFYYAVLTPSGYAAFTDAEVARQVKKLLMVWYHYLRNEKSRVGLHTWLAKENGCLGELVRSANEAVGTNLKFEEMFECDAEKEFYGFGSWDAFFIRRFRDGLRPVCQEKDAIVNACESMPLSLVRGVKLQDEFWMKGSVYSLVDMFDDRNLAMEFEGGTVYQGFLSQYSYHRWHAPVQGVVRHCYRIDGTYFAVPRFAEEYCLVETGHLEVERCMASMSCLSSRAVIVIEADDPAIGTVAFIAVGLHEVSTTELTIKKGQRVKRGQEMGMFHYGGSTHCLVFQKDIVVDGFPMDTKVNVPVNGPLARIKSRSVA</sequence>